<proteinExistence type="predicted"/>
<dbReference type="Gene3D" id="3.80.10.10">
    <property type="entry name" value="Ribonuclease Inhibitor"/>
    <property type="match status" value="1"/>
</dbReference>
<dbReference type="Gene3D" id="1.20.1280.50">
    <property type="match status" value="1"/>
</dbReference>
<organism evidence="3 4">
    <name type="scientific">Porites lobata</name>
    <dbReference type="NCBI Taxonomy" id="104759"/>
    <lineage>
        <taxon>Eukaryota</taxon>
        <taxon>Metazoa</taxon>
        <taxon>Cnidaria</taxon>
        <taxon>Anthozoa</taxon>
        <taxon>Hexacorallia</taxon>
        <taxon>Scleractinia</taxon>
        <taxon>Fungiina</taxon>
        <taxon>Poritidae</taxon>
        <taxon>Porites</taxon>
    </lineage>
</organism>
<evidence type="ECO:0000313" key="4">
    <source>
        <dbReference type="Proteomes" id="UP001159405"/>
    </source>
</evidence>
<dbReference type="CDD" id="cd09917">
    <property type="entry name" value="F-box_SF"/>
    <property type="match status" value="1"/>
</dbReference>
<dbReference type="SUPFAM" id="SSF81383">
    <property type="entry name" value="F-box domain"/>
    <property type="match status" value="1"/>
</dbReference>
<keyword evidence="4" id="KW-1185">Reference proteome</keyword>
<sequence length="180" mass="20841">MEFPSVVLTLIFSFLEIEDLVRAARVCKDWWKKISRGVYLKEAEPYELDLSRSEDVYRFVPLKMFALLTHLNISSTGVSNRHFEQLSRTAENLEFLDISNCSSLEQSSIFQAKKAFSRLEYMDMSGNQGNFTILAVACLCSCESLQMIVAHGFTFTVEELHCYFFQKHLSQFQVESCNWN</sequence>
<comment type="caution">
    <text evidence="3">The sequence shown here is derived from an EMBL/GenBank/DDBJ whole genome shotgun (WGS) entry which is preliminary data.</text>
</comment>
<evidence type="ECO:0000256" key="1">
    <source>
        <dbReference type="SAM" id="SignalP"/>
    </source>
</evidence>
<gene>
    <name evidence="3" type="ORF">PLOB_00014095</name>
</gene>
<dbReference type="EMBL" id="CALNXK010000181">
    <property type="protein sequence ID" value="CAH3173429.1"/>
    <property type="molecule type" value="Genomic_DNA"/>
</dbReference>
<keyword evidence="1" id="KW-0732">Signal</keyword>
<dbReference type="InterPro" id="IPR036047">
    <property type="entry name" value="F-box-like_dom_sf"/>
</dbReference>
<dbReference type="SUPFAM" id="SSF52047">
    <property type="entry name" value="RNI-like"/>
    <property type="match status" value="1"/>
</dbReference>
<dbReference type="PROSITE" id="PS50181">
    <property type="entry name" value="FBOX"/>
    <property type="match status" value="1"/>
</dbReference>
<dbReference type="Proteomes" id="UP001159405">
    <property type="component" value="Unassembled WGS sequence"/>
</dbReference>
<feature type="signal peptide" evidence="1">
    <location>
        <begin position="1"/>
        <end position="23"/>
    </location>
</feature>
<name>A0ABN8R2M6_9CNID</name>
<feature type="chain" id="PRO_5047440538" description="F-box domain-containing protein" evidence="1">
    <location>
        <begin position="24"/>
        <end position="180"/>
    </location>
</feature>
<evidence type="ECO:0000259" key="2">
    <source>
        <dbReference type="PROSITE" id="PS50181"/>
    </source>
</evidence>
<evidence type="ECO:0000313" key="3">
    <source>
        <dbReference type="EMBL" id="CAH3173429.1"/>
    </source>
</evidence>
<protein>
    <recommendedName>
        <fullName evidence="2">F-box domain-containing protein</fullName>
    </recommendedName>
</protein>
<dbReference type="Pfam" id="PF12937">
    <property type="entry name" value="F-box-like"/>
    <property type="match status" value="1"/>
</dbReference>
<dbReference type="InterPro" id="IPR001810">
    <property type="entry name" value="F-box_dom"/>
</dbReference>
<reference evidence="3 4" key="1">
    <citation type="submission" date="2022-05" db="EMBL/GenBank/DDBJ databases">
        <authorList>
            <consortium name="Genoscope - CEA"/>
            <person name="William W."/>
        </authorList>
    </citation>
    <scope>NUCLEOTIDE SEQUENCE [LARGE SCALE GENOMIC DNA]</scope>
</reference>
<feature type="domain" description="F-box" evidence="2">
    <location>
        <begin position="1"/>
        <end position="43"/>
    </location>
</feature>
<dbReference type="InterPro" id="IPR032675">
    <property type="entry name" value="LRR_dom_sf"/>
</dbReference>
<accession>A0ABN8R2M6</accession>